<proteinExistence type="predicted"/>
<sequence>MTTRCYTNRRKIVCFFVIVAGLFVIFALFGWVIFHLFQRHVDKPANPTGEAATPSWLMKRTTTDRPRVSFVQNAAATGQVGVGVLVESDPVPPYETPPNDTSPGGSGRQDGKAITQYVLIFRGVDDNSSKYQ</sequence>
<reference evidence="1" key="1">
    <citation type="submission" date="2022-08" db="UniProtKB">
        <authorList>
            <consortium name="EnsemblMetazoa"/>
        </authorList>
    </citation>
    <scope>IDENTIFICATION</scope>
    <source>
        <strain evidence="1">EBRO</strain>
    </source>
</reference>
<name>A0A182J0U1_ANOAO</name>
<dbReference type="AlphaFoldDB" id="A0A182J0U1"/>
<protein>
    <submittedName>
        <fullName evidence="1">Uncharacterized protein</fullName>
    </submittedName>
</protein>
<accession>A0A182J0U1</accession>
<dbReference type="VEuPathDB" id="VectorBase:AATE009198"/>
<organism evidence="1">
    <name type="scientific">Anopheles atroparvus</name>
    <name type="common">European mosquito</name>
    <dbReference type="NCBI Taxonomy" id="41427"/>
    <lineage>
        <taxon>Eukaryota</taxon>
        <taxon>Metazoa</taxon>
        <taxon>Ecdysozoa</taxon>
        <taxon>Arthropoda</taxon>
        <taxon>Hexapoda</taxon>
        <taxon>Insecta</taxon>
        <taxon>Pterygota</taxon>
        <taxon>Neoptera</taxon>
        <taxon>Endopterygota</taxon>
        <taxon>Diptera</taxon>
        <taxon>Nematocera</taxon>
        <taxon>Culicoidea</taxon>
        <taxon>Culicidae</taxon>
        <taxon>Anophelinae</taxon>
        <taxon>Anopheles</taxon>
    </lineage>
</organism>
<dbReference type="EnsemblMetazoa" id="AATE009198-RA">
    <property type="protein sequence ID" value="AATE009198-PA.1"/>
    <property type="gene ID" value="AATE009198"/>
</dbReference>
<evidence type="ECO:0000313" key="1">
    <source>
        <dbReference type="EnsemblMetazoa" id="AATE009198-PA.1"/>
    </source>
</evidence>